<dbReference type="EMBL" id="UXAV01000020">
    <property type="protein sequence ID" value="VDC21604.1"/>
    <property type="molecule type" value="Genomic_DNA"/>
</dbReference>
<evidence type="ECO:0008006" key="3">
    <source>
        <dbReference type="Google" id="ProtNLM"/>
    </source>
</evidence>
<dbReference type="InterPro" id="IPR022551">
    <property type="entry name" value="BrxC"/>
</dbReference>
<accession>A0A3P5X337</accession>
<keyword evidence="2" id="KW-1185">Reference proteome</keyword>
<dbReference type="Gene3D" id="3.40.30.10">
    <property type="entry name" value="Glutaredoxin"/>
    <property type="match status" value="1"/>
</dbReference>
<name>A0A3P5X337_9BACL</name>
<dbReference type="Proteomes" id="UP000270468">
    <property type="component" value="Unassembled WGS sequence"/>
</dbReference>
<gene>
    <name evidence="1" type="ORF">FILTAD_00608</name>
</gene>
<organism evidence="1 2">
    <name type="scientific">Filibacter tadaridae</name>
    <dbReference type="NCBI Taxonomy" id="2483811"/>
    <lineage>
        <taxon>Bacteria</taxon>
        <taxon>Bacillati</taxon>
        <taxon>Bacillota</taxon>
        <taxon>Bacilli</taxon>
        <taxon>Bacillales</taxon>
        <taxon>Caryophanaceae</taxon>
        <taxon>Filibacter</taxon>
    </lineage>
</organism>
<dbReference type="Pfam" id="PF11009">
    <property type="entry name" value="BrxC"/>
    <property type="match status" value="1"/>
</dbReference>
<reference evidence="1 2" key="1">
    <citation type="submission" date="2018-11" db="EMBL/GenBank/DDBJ databases">
        <authorList>
            <person name="Criscuolo A."/>
        </authorList>
    </citation>
    <scope>NUCLEOTIDE SEQUENCE [LARGE SCALE GENOMIC DNA]</scope>
    <source>
        <strain evidence="1">ATB-66</strain>
    </source>
</reference>
<dbReference type="NCBIfam" id="TIGR04019">
    <property type="entry name" value="B_thiol_YtxJ"/>
    <property type="match status" value="1"/>
</dbReference>
<dbReference type="SUPFAM" id="SSF52833">
    <property type="entry name" value="Thioredoxin-like"/>
    <property type="match status" value="1"/>
</dbReference>
<proteinExistence type="predicted"/>
<evidence type="ECO:0000313" key="1">
    <source>
        <dbReference type="EMBL" id="VDC21604.1"/>
    </source>
</evidence>
<dbReference type="RefSeq" id="WP_124069049.1">
    <property type="nucleotide sequence ID" value="NZ_CBCRXF010000007.1"/>
</dbReference>
<protein>
    <recommendedName>
        <fullName evidence="3">Bacillithiol system protein YtxJ</fullName>
    </recommendedName>
</protein>
<evidence type="ECO:0000313" key="2">
    <source>
        <dbReference type="Proteomes" id="UP000270468"/>
    </source>
</evidence>
<sequence length="108" mass="12288">MKEIQTVDEWQNVLKSSNEQPQFMMKHSSTCPVSAAAYKAYSELQTEVPKSYLIVQDSKPLSNEIEKDLSIQHESPQLFLLKDGKAIWQATHYAISGPKLKKAVEEFC</sequence>
<dbReference type="InterPro" id="IPR036249">
    <property type="entry name" value="Thioredoxin-like_sf"/>
</dbReference>
<dbReference type="AlphaFoldDB" id="A0A3P5X337"/>
<dbReference type="OrthoDB" id="677051at2"/>